<dbReference type="AlphaFoldDB" id="X0SC97"/>
<reference evidence="1" key="1">
    <citation type="journal article" date="2014" name="Front. Microbiol.">
        <title>High frequency of phylogenetically diverse reductive dehalogenase-homologous genes in deep subseafloor sedimentary metagenomes.</title>
        <authorList>
            <person name="Kawai M."/>
            <person name="Futagami T."/>
            <person name="Toyoda A."/>
            <person name="Takaki Y."/>
            <person name="Nishi S."/>
            <person name="Hori S."/>
            <person name="Arai W."/>
            <person name="Tsubouchi T."/>
            <person name="Morono Y."/>
            <person name="Uchiyama I."/>
            <person name="Ito T."/>
            <person name="Fujiyama A."/>
            <person name="Inagaki F."/>
            <person name="Takami H."/>
        </authorList>
    </citation>
    <scope>NUCLEOTIDE SEQUENCE</scope>
    <source>
        <strain evidence="1">Expedition CK06-06</strain>
    </source>
</reference>
<protein>
    <recommendedName>
        <fullName evidence="2">IS1 family transposase</fullName>
    </recommendedName>
</protein>
<name>X0SC97_9ZZZZ</name>
<proteinExistence type="predicted"/>
<sequence>MEDLSRFCCQNSECPDYGKRGGENLSVCGCYGSNKQWRMLRCRTCGARFSERKGTALFGSALPEEKARSILEHITEGCGVRETARLVGVHRDTVMRYSRLAGDHAREVHDELVAFSPEHSRGPVRRKVVLRGEKGKALRSGRPRRRQAGR</sequence>
<comment type="caution">
    <text evidence="1">The sequence shown here is derived from an EMBL/GenBank/DDBJ whole genome shotgun (WGS) entry which is preliminary data.</text>
</comment>
<gene>
    <name evidence="1" type="ORF">S01H1_13053</name>
</gene>
<evidence type="ECO:0000313" key="1">
    <source>
        <dbReference type="EMBL" id="GAF72791.1"/>
    </source>
</evidence>
<accession>X0SC97</accession>
<dbReference type="EMBL" id="BARS01006727">
    <property type="protein sequence ID" value="GAF72791.1"/>
    <property type="molecule type" value="Genomic_DNA"/>
</dbReference>
<organism evidence="1">
    <name type="scientific">marine sediment metagenome</name>
    <dbReference type="NCBI Taxonomy" id="412755"/>
    <lineage>
        <taxon>unclassified sequences</taxon>
        <taxon>metagenomes</taxon>
        <taxon>ecological metagenomes</taxon>
    </lineage>
</organism>
<evidence type="ECO:0008006" key="2">
    <source>
        <dbReference type="Google" id="ProtNLM"/>
    </source>
</evidence>